<reference evidence="2 3" key="1">
    <citation type="submission" date="2017-06" db="EMBL/GenBank/DDBJ databases">
        <title>Genome sequencing of cyanobaciteial culture collection at National Institute for Environmental Studies (NIES).</title>
        <authorList>
            <person name="Hirose Y."/>
            <person name="Shimura Y."/>
            <person name="Fujisawa T."/>
            <person name="Nakamura Y."/>
            <person name="Kawachi M."/>
        </authorList>
    </citation>
    <scope>NUCLEOTIDE SEQUENCE [LARGE SCALE GENOMIC DNA]</scope>
    <source>
        <strain evidence="2 3">NIES-267</strain>
    </source>
</reference>
<evidence type="ECO:0000259" key="1">
    <source>
        <dbReference type="Pfam" id="PF00144"/>
    </source>
</evidence>
<dbReference type="AlphaFoldDB" id="A0A1Z4LZR2"/>
<dbReference type="PANTHER" id="PTHR43283">
    <property type="entry name" value="BETA-LACTAMASE-RELATED"/>
    <property type="match status" value="1"/>
</dbReference>
<name>A0A1Z4LZR2_9CYAN</name>
<dbReference type="InterPro" id="IPR012338">
    <property type="entry name" value="Beta-lactam/transpept-like"/>
</dbReference>
<evidence type="ECO:0000313" key="3">
    <source>
        <dbReference type="Proteomes" id="UP000218418"/>
    </source>
</evidence>
<sequence>MLDFNMNEFDGLTSQNIGSTLSGLTSNQSGNILPQEASLGGSLPLSSASDETLVFRGTKHFDFLLGEDSNDTLYGLAGDDTINGLQGDDIINGGTDNNLLVGERGNDILIDGDGGDLMIGGKGADEFWISSWDIPDKPSTISDFHVGTDTIKIGRLGVTFDSLTFKNDQSSTTIYDNGQPIAILMDVDKNSLTPQSFIFGDAALANELQANLEKSITTSQSPGVTQAIVTPDGFTWKGAAGLSNIEAQKSMQSDDIFSIASVTKAFTGATVLKVVESGQISLDDTLGQRLPEIAKNISGGEDITLRQLLNGSSGIPSFNSTQKFAADLDADTFADKTPEEIVEYVYDQPLFSGFQSSPTWAYTNTGDIIAALMVEQATEQSFAQLMEDNVIEPLGLENTFYGIPEETPENLANSYLNKFGKSARNITDLDIRNLTAFGASAGLFSNAEDVARFQEALFEGELIGKSSLNELVNFVDTGLSGQQRYGLGVLETPDQASKPWGKTWSFVGNSFGYNSLSYYLPDDGGYVNTVLTNGKDASAILLQNPPSAIIESSLEILNDDVIASK</sequence>
<dbReference type="InterPro" id="IPR011049">
    <property type="entry name" value="Serralysin-like_metalloprot_C"/>
</dbReference>
<dbReference type="Gene3D" id="3.40.710.10">
    <property type="entry name" value="DD-peptidase/beta-lactamase superfamily"/>
    <property type="match status" value="1"/>
</dbReference>
<dbReference type="EMBL" id="AP018227">
    <property type="protein sequence ID" value="BAY86687.1"/>
    <property type="molecule type" value="Genomic_DNA"/>
</dbReference>
<dbReference type="Pfam" id="PF00144">
    <property type="entry name" value="Beta-lactamase"/>
    <property type="match status" value="1"/>
</dbReference>
<feature type="domain" description="Beta-lactamase-related" evidence="1">
    <location>
        <begin position="211"/>
        <end position="536"/>
    </location>
</feature>
<dbReference type="InterPro" id="IPR050789">
    <property type="entry name" value="Diverse_Enzym_Activities"/>
</dbReference>
<dbReference type="InterPro" id="IPR001466">
    <property type="entry name" value="Beta-lactam-related"/>
</dbReference>
<dbReference type="GO" id="GO:0005509">
    <property type="term" value="F:calcium ion binding"/>
    <property type="evidence" value="ECO:0007669"/>
    <property type="project" value="InterPro"/>
</dbReference>
<gene>
    <name evidence="2" type="ORF">NIES267_61980</name>
</gene>
<dbReference type="InterPro" id="IPR023650">
    <property type="entry name" value="Beta-lactam_class-A_AS"/>
</dbReference>
<proteinExistence type="predicted"/>
<keyword evidence="2" id="KW-0121">Carboxypeptidase</keyword>
<dbReference type="Proteomes" id="UP000218418">
    <property type="component" value="Chromosome"/>
</dbReference>
<dbReference type="SUPFAM" id="SSF51120">
    <property type="entry name" value="beta-Roll"/>
    <property type="match status" value="1"/>
</dbReference>
<accession>A0A1Z4LZR2</accession>
<organism evidence="2 3">
    <name type="scientific">Calothrix parasitica NIES-267</name>
    <dbReference type="NCBI Taxonomy" id="1973488"/>
    <lineage>
        <taxon>Bacteria</taxon>
        <taxon>Bacillati</taxon>
        <taxon>Cyanobacteriota</taxon>
        <taxon>Cyanophyceae</taxon>
        <taxon>Nostocales</taxon>
        <taxon>Calotrichaceae</taxon>
        <taxon>Calothrix</taxon>
    </lineage>
</organism>
<dbReference type="GO" id="GO:0004180">
    <property type="term" value="F:carboxypeptidase activity"/>
    <property type="evidence" value="ECO:0007669"/>
    <property type="project" value="UniProtKB-KW"/>
</dbReference>
<dbReference type="Pfam" id="PF00353">
    <property type="entry name" value="HemolysinCabind"/>
    <property type="match status" value="1"/>
</dbReference>
<protein>
    <submittedName>
        <fullName evidence="2">Serine-type D-Ala-D-Ala carboxypeptidase</fullName>
    </submittedName>
</protein>
<keyword evidence="3" id="KW-1185">Reference proteome</keyword>
<keyword evidence="2" id="KW-0378">Hydrolase</keyword>
<dbReference type="Gene3D" id="2.150.10.10">
    <property type="entry name" value="Serralysin-like metalloprotease, C-terminal"/>
    <property type="match status" value="1"/>
</dbReference>
<dbReference type="InterPro" id="IPR001343">
    <property type="entry name" value="Hemolysn_Ca-bd"/>
</dbReference>
<keyword evidence="2" id="KW-0645">Protease</keyword>
<evidence type="ECO:0000313" key="2">
    <source>
        <dbReference type="EMBL" id="BAY86687.1"/>
    </source>
</evidence>
<dbReference type="PROSITE" id="PS00146">
    <property type="entry name" value="BETA_LACTAMASE_A"/>
    <property type="match status" value="1"/>
</dbReference>
<dbReference type="SUPFAM" id="SSF56601">
    <property type="entry name" value="beta-lactamase/transpeptidase-like"/>
    <property type="match status" value="1"/>
</dbReference>